<reference evidence="6" key="1">
    <citation type="submission" date="2022-02" db="EMBL/GenBank/DDBJ databases">
        <title>Corynebacterium sp. from urogenital microbiome.</title>
        <authorList>
            <person name="Cappelli E.A."/>
            <person name="Ribeiro T.G."/>
            <person name="Peixe L."/>
        </authorList>
    </citation>
    <scope>NUCLEOTIDE SEQUENCE</scope>
    <source>
        <strain evidence="6">C9Ua_112</strain>
    </source>
</reference>
<gene>
    <name evidence="6" type="ORF">L8U58_01170</name>
</gene>
<dbReference type="PROSITE" id="PS00211">
    <property type="entry name" value="ABC_TRANSPORTER_1"/>
    <property type="match status" value="1"/>
</dbReference>
<dbReference type="InterPro" id="IPR003439">
    <property type="entry name" value="ABC_transporter-like_ATP-bd"/>
</dbReference>
<dbReference type="SMART" id="SM00382">
    <property type="entry name" value="AAA"/>
    <property type="match status" value="1"/>
</dbReference>
<evidence type="ECO:0000256" key="1">
    <source>
        <dbReference type="ARBA" id="ARBA00005417"/>
    </source>
</evidence>
<dbReference type="SUPFAM" id="SSF52540">
    <property type="entry name" value="P-loop containing nucleoside triphosphate hydrolases"/>
    <property type="match status" value="1"/>
</dbReference>
<dbReference type="PANTHER" id="PTHR42734">
    <property type="entry name" value="METAL TRANSPORT SYSTEM ATP-BINDING PROTEIN TM_0124-RELATED"/>
    <property type="match status" value="1"/>
</dbReference>
<feature type="domain" description="ABC transporter" evidence="5">
    <location>
        <begin position="12"/>
        <end position="264"/>
    </location>
</feature>
<evidence type="ECO:0000313" key="6">
    <source>
        <dbReference type="EMBL" id="MCZ9304158.1"/>
    </source>
</evidence>
<dbReference type="Pfam" id="PF00005">
    <property type="entry name" value="ABC_tran"/>
    <property type="match status" value="1"/>
</dbReference>
<dbReference type="InterPro" id="IPR017871">
    <property type="entry name" value="ABC_transporter-like_CS"/>
</dbReference>
<evidence type="ECO:0000259" key="5">
    <source>
        <dbReference type="PROSITE" id="PS50893"/>
    </source>
</evidence>
<dbReference type="InterPro" id="IPR050153">
    <property type="entry name" value="Metal_Ion_Import_ABC"/>
</dbReference>
<dbReference type="PANTHER" id="PTHR42734:SF5">
    <property type="entry name" value="IRON TRANSPORT SYSTEM ATP-BINDING PROTEIN HI_0361-RELATED"/>
    <property type="match status" value="1"/>
</dbReference>
<protein>
    <submittedName>
        <fullName evidence="6">Metal ABC transporter ATP-binding protein</fullName>
    </submittedName>
</protein>
<dbReference type="GO" id="GO:0016887">
    <property type="term" value="F:ATP hydrolysis activity"/>
    <property type="evidence" value="ECO:0007669"/>
    <property type="project" value="InterPro"/>
</dbReference>
<comment type="caution">
    <text evidence="6">The sequence shown here is derived from an EMBL/GenBank/DDBJ whole genome shotgun (WGS) entry which is preliminary data.</text>
</comment>
<comment type="similarity">
    <text evidence="1">Belongs to the ABC transporter superfamily.</text>
</comment>
<proteinExistence type="inferred from homology"/>
<keyword evidence="4 6" id="KW-0067">ATP-binding</keyword>
<dbReference type="PROSITE" id="PS50893">
    <property type="entry name" value="ABC_TRANSPORTER_2"/>
    <property type="match status" value="1"/>
</dbReference>
<accession>A0A9X3RSK2</accession>
<keyword evidence="7" id="KW-1185">Reference proteome</keyword>
<dbReference type="InterPro" id="IPR003593">
    <property type="entry name" value="AAA+_ATPase"/>
</dbReference>
<dbReference type="AlphaFoldDB" id="A0A9X3RSK2"/>
<keyword evidence="3" id="KW-0547">Nucleotide-binding</keyword>
<dbReference type="CDD" id="cd03235">
    <property type="entry name" value="ABC_Metallic_Cations"/>
    <property type="match status" value="1"/>
</dbReference>
<dbReference type="Proteomes" id="UP001146505">
    <property type="component" value="Unassembled WGS sequence"/>
</dbReference>
<name>A0A9X3RSK2_9CORY</name>
<evidence type="ECO:0000256" key="4">
    <source>
        <dbReference type="ARBA" id="ARBA00022840"/>
    </source>
</evidence>
<dbReference type="GO" id="GO:0005524">
    <property type="term" value="F:ATP binding"/>
    <property type="evidence" value="ECO:0007669"/>
    <property type="project" value="UniProtKB-KW"/>
</dbReference>
<dbReference type="Gene3D" id="3.40.50.300">
    <property type="entry name" value="P-loop containing nucleotide triphosphate hydrolases"/>
    <property type="match status" value="1"/>
</dbReference>
<dbReference type="EMBL" id="JAKMUV010000001">
    <property type="protein sequence ID" value="MCZ9304158.1"/>
    <property type="molecule type" value="Genomic_DNA"/>
</dbReference>
<evidence type="ECO:0000256" key="3">
    <source>
        <dbReference type="ARBA" id="ARBA00022741"/>
    </source>
</evidence>
<sequence>MNPPQSSAPPALAVDDVHVKYGSVEALNGVTLNLEYGQITALIGMNGAGKSTLFKAIMGLVSPTHGRISINSATDGESTAAGKNGAVAYVPQHDHVDWNFPISVREIVSSGRRKARSKVGLLPQGSALLGLKKWRQEKKNNDRIVDEALRQTGLTELQDRPVGALSGGQRKRVFVARGIAQEAKIMLLDEPFAGVDTQSQAQITTLLHQLAESGTALLISTHDLDRLPELCDNVAMLNRRIIAEGALDEVLTAENLTRTFSTDATAAIAGAEGTTVTMGKEAQ</sequence>
<evidence type="ECO:0000256" key="2">
    <source>
        <dbReference type="ARBA" id="ARBA00022448"/>
    </source>
</evidence>
<evidence type="ECO:0000313" key="7">
    <source>
        <dbReference type="Proteomes" id="UP001146505"/>
    </source>
</evidence>
<dbReference type="InterPro" id="IPR027417">
    <property type="entry name" value="P-loop_NTPase"/>
</dbReference>
<organism evidence="6 7">
    <name type="scientific">Corynebacterium macclintockiae</name>
    <dbReference type="NCBI Taxonomy" id="2913501"/>
    <lineage>
        <taxon>Bacteria</taxon>
        <taxon>Bacillati</taxon>
        <taxon>Actinomycetota</taxon>
        <taxon>Actinomycetes</taxon>
        <taxon>Mycobacteriales</taxon>
        <taxon>Corynebacteriaceae</taxon>
        <taxon>Corynebacterium</taxon>
    </lineage>
</organism>
<keyword evidence="2" id="KW-0813">Transport</keyword>